<evidence type="ECO:0000256" key="8">
    <source>
        <dbReference type="PROSITE-ProRule" id="PRU00464"/>
    </source>
</evidence>
<dbReference type="PROSITE" id="PS51084">
    <property type="entry name" value="HIT_2"/>
    <property type="match status" value="1"/>
</dbReference>
<keyword evidence="5 9" id="KW-0378">Hydrolase</keyword>
<accession>A0ABP0ZM61</accession>
<dbReference type="EMBL" id="OZ022408">
    <property type="protein sequence ID" value="CAK9439236.1"/>
    <property type="molecule type" value="Genomic_DNA"/>
</dbReference>
<evidence type="ECO:0000256" key="5">
    <source>
        <dbReference type="ARBA" id="ARBA00022801"/>
    </source>
</evidence>
<gene>
    <name evidence="12" type="ORF">LODBEIA_P34570</name>
</gene>
<dbReference type="PANTHER" id="PTHR46243:SF1">
    <property type="entry name" value="BIS(5'-ADENOSYL)-TRIPHOSPHATASE"/>
    <property type="match status" value="1"/>
</dbReference>
<feature type="compositionally biased region" description="Basic and acidic residues" evidence="10">
    <location>
        <begin position="135"/>
        <end position="175"/>
    </location>
</feature>
<dbReference type="InterPro" id="IPR036265">
    <property type="entry name" value="HIT-like_sf"/>
</dbReference>
<evidence type="ECO:0000259" key="11">
    <source>
        <dbReference type="PROSITE" id="PS51084"/>
    </source>
</evidence>
<dbReference type="Proteomes" id="UP001497383">
    <property type="component" value="Chromosome 4"/>
</dbReference>
<evidence type="ECO:0000313" key="13">
    <source>
        <dbReference type="Proteomes" id="UP001497383"/>
    </source>
</evidence>
<comment type="cofactor">
    <cofactor evidence="1 9">
        <name>Mn(2+)</name>
        <dbReference type="ChEBI" id="CHEBI:29035"/>
    </cofactor>
</comment>
<comment type="catalytic activity">
    <reaction evidence="7 9">
        <text>P(1),P(3)-bis(5'-adenosyl) triphosphate + H2O = AMP + ADP + 2 H(+)</text>
        <dbReference type="Rhea" id="RHEA:13893"/>
        <dbReference type="ChEBI" id="CHEBI:15377"/>
        <dbReference type="ChEBI" id="CHEBI:15378"/>
        <dbReference type="ChEBI" id="CHEBI:58529"/>
        <dbReference type="ChEBI" id="CHEBI:456215"/>
        <dbReference type="ChEBI" id="CHEBI:456216"/>
        <dbReference type="EC" id="3.6.1.29"/>
    </reaction>
</comment>
<dbReference type="InterPro" id="IPR051884">
    <property type="entry name" value="Bis(5'-adenosyl)-TPase_reg"/>
</dbReference>
<dbReference type="CDD" id="cd01275">
    <property type="entry name" value="FHIT"/>
    <property type="match status" value="1"/>
</dbReference>
<comment type="function">
    <text evidence="6">Cleaves A-5'-PPP-5'A to yield AMP and ADP. Can cleave all dinucleoside polyphosphates, provided the phosphate chain contains at least 3 phosphates and that 1 of the 2 bases composing the nucleotide is a purine. Is most effective on dinucleoside triphosphates. Negatively regulates intracellular dinucleoside polyphosphate levels, which elevate following heat shock.</text>
</comment>
<dbReference type="RefSeq" id="XP_066830395.1">
    <property type="nucleotide sequence ID" value="XM_066973569.1"/>
</dbReference>
<feature type="short sequence motif" description="Histidine triad motif" evidence="8">
    <location>
        <begin position="99"/>
        <end position="103"/>
    </location>
</feature>
<organism evidence="12 13">
    <name type="scientific">Lodderomyces beijingensis</name>
    <dbReference type="NCBI Taxonomy" id="1775926"/>
    <lineage>
        <taxon>Eukaryota</taxon>
        <taxon>Fungi</taxon>
        <taxon>Dikarya</taxon>
        <taxon>Ascomycota</taxon>
        <taxon>Saccharomycotina</taxon>
        <taxon>Pichiomycetes</taxon>
        <taxon>Debaryomycetaceae</taxon>
        <taxon>Candida/Lodderomyces clade</taxon>
        <taxon>Lodderomyces</taxon>
    </lineage>
</organism>
<name>A0ABP0ZM61_9ASCO</name>
<protein>
    <recommendedName>
        <fullName evidence="3 9">Bis(5'-adenosyl)-triphosphatase</fullName>
        <ecNumber evidence="2 9">3.6.1.29</ecNumber>
    </recommendedName>
</protein>
<dbReference type="PROSITE" id="PS00892">
    <property type="entry name" value="HIT_1"/>
    <property type="match status" value="1"/>
</dbReference>
<keyword evidence="13" id="KW-1185">Reference proteome</keyword>
<dbReference type="PANTHER" id="PTHR46243">
    <property type="entry name" value="BIS(5'-ADENOSYL)-TRIPHOSPHATASE"/>
    <property type="match status" value="1"/>
</dbReference>
<proteinExistence type="predicted"/>
<dbReference type="SUPFAM" id="SSF54197">
    <property type="entry name" value="HIT-like"/>
    <property type="match status" value="1"/>
</dbReference>
<evidence type="ECO:0000256" key="9">
    <source>
        <dbReference type="RuleBase" id="RU366076"/>
    </source>
</evidence>
<evidence type="ECO:0000256" key="1">
    <source>
        <dbReference type="ARBA" id="ARBA00001936"/>
    </source>
</evidence>
<dbReference type="InterPro" id="IPR011146">
    <property type="entry name" value="HIT-like"/>
</dbReference>
<dbReference type="InterPro" id="IPR019808">
    <property type="entry name" value="Histidine_triad_CS"/>
</dbReference>
<sequence>MAVAAKDVHFFRFLVNKQVFYKSQFTYALVNLKPLVPGHVLVVPLRTSVLRFGDLTPDESVDYMYTLQLIQKFITTYYRADALNIAIQDGPESGQSVPHLHTHIIPRYKNDGFGDSIHSKLESKDLEKEYQEFESRKNEFRKKLQETHSELDQDHDSRKPRSDEEMADEADRLKSALDSFTGATM</sequence>
<feature type="domain" description="HIT" evidence="11">
    <location>
        <begin position="6"/>
        <end position="118"/>
    </location>
</feature>
<dbReference type="Gene3D" id="3.30.428.10">
    <property type="entry name" value="HIT-like"/>
    <property type="match status" value="1"/>
</dbReference>
<reference evidence="12 13" key="1">
    <citation type="submission" date="2024-03" db="EMBL/GenBank/DDBJ databases">
        <authorList>
            <person name="Brejova B."/>
        </authorList>
    </citation>
    <scope>NUCLEOTIDE SEQUENCE [LARGE SCALE GENOMIC DNA]</scope>
    <source>
        <strain evidence="12 13">CBS 14171</strain>
    </source>
</reference>
<evidence type="ECO:0000313" key="12">
    <source>
        <dbReference type="EMBL" id="CAK9439236.1"/>
    </source>
</evidence>
<dbReference type="EC" id="3.6.1.29" evidence="2 9"/>
<evidence type="ECO:0000256" key="2">
    <source>
        <dbReference type="ARBA" id="ARBA00012377"/>
    </source>
</evidence>
<dbReference type="Pfam" id="PF01230">
    <property type="entry name" value="HIT"/>
    <property type="match status" value="1"/>
</dbReference>
<evidence type="ECO:0000256" key="3">
    <source>
        <dbReference type="ARBA" id="ARBA00014605"/>
    </source>
</evidence>
<evidence type="ECO:0000256" key="7">
    <source>
        <dbReference type="ARBA" id="ARBA00047780"/>
    </source>
</evidence>
<keyword evidence="4 9" id="KW-0547">Nucleotide-binding</keyword>
<feature type="region of interest" description="Disordered" evidence="10">
    <location>
        <begin position="135"/>
        <end position="185"/>
    </location>
</feature>
<evidence type="ECO:0000256" key="10">
    <source>
        <dbReference type="SAM" id="MobiDB-lite"/>
    </source>
</evidence>
<evidence type="ECO:0000256" key="6">
    <source>
        <dbReference type="ARBA" id="ARBA00025241"/>
    </source>
</evidence>
<dbReference type="InterPro" id="IPR039383">
    <property type="entry name" value="FHIT"/>
</dbReference>
<evidence type="ECO:0000256" key="4">
    <source>
        <dbReference type="ARBA" id="ARBA00022741"/>
    </source>
</evidence>
<dbReference type="GeneID" id="92208653"/>